<dbReference type="EMBL" id="QQST01000001">
    <property type="protein sequence ID" value="RDI71731.1"/>
    <property type="molecule type" value="Genomic_DNA"/>
</dbReference>
<evidence type="ECO:0000313" key="3">
    <source>
        <dbReference type="EMBL" id="RDI71731.1"/>
    </source>
</evidence>
<reference evidence="5" key="1">
    <citation type="submission" date="2016-10" db="EMBL/GenBank/DDBJ databases">
        <authorList>
            <person name="Varghese N."/>
            <person name="Submissions S."/>
        </authorList>
    </citation>
    <scope>NUCLEOTIDE SEQUENCE [LARGE SCALE GENOMIC DNA]</scope>
    <source>
        <strain evidence="5">CGMCC 1.12397</strain>
    </source>
</reference>
<feature type="region of interest" description="Disordered" evidence="1">
    <location>
        <begin position="1"/>
        <end position="20"/>
    </location>
</feature>
<evidence type="ECO:0000256" key="1">
    <source>
        <dbReference type="SAM" id="MobiDB-lite"/>
    </source>
</evidence>
<dbReference type="InterPro" id="IPR040624">
    <property type="entry name" value="HalOD1"/>
</dbReference>
<evidence type="ECO:0000313" key="4">
    <source>
        <dbReference type="EMBL" id="SDQ87367.1"/>
    </source>
</evidence>
<dbReference type="RefSeq" id="WP_092538367.1">
    <property type="nucleotide sequence ID" value="NZ_FNKQ01000003.1"/>
</dbReference>
<reference evidence="3 6" key="3">
    <citation type="submission" date="2018-07" db="EMBL/GenBank/DDBJ databases">
        <title>Genome sequence of extremly halophilic archaeon Halopelagius longus strain BC12-B1.</title>
        <authorList>
            <person name="Zhang X."/>
        </authorList>
    </citation>
    <scope>NUCLEOTIDE SEQUENCE [LARGE SCALE GENOMIC DNA]</scope>
    <source>
        <strain evidence="3 6">BC12-B1</strain>
    </source>
</reference>
<keyword evidence="6" id="KW-1185">Reference proteome</keyword>
<dbReference type="AlphaFoldDB" id="A0A1H1EF61"/>
<sequence length="107" mass="11671">MASNDNLSGRDDNRVELHVPRGESESVIQVTLRTLAVMRNVPISDLEPLYERIEPDALVDLLSHAEECNAAVSVEFTVEGHTVAISHEEGEHLGDSNPVVVEVVDDA</sequence>
<dbReference type="Pfam" id="PF18545">
    <property type="entry name" value="HalOD1"/>
    <property type="match status" value="1"/>
</dbReference>
<evidence type="ECO:0000313" key="6">
    <source>
        <dbReference type="Proteomes" id="UP000255421"/>
    </source>
</evidence>
<dbReference type="OrthoDB" id="327217at2157"/>
<dbReference type="Proteomes" id="UP000199289">
    <property type="component" value="Unassembled WGS sequence"/>
</dbReference>
<accession>A0A1H1EF61</accession>
<feature type="domain" description="Halobacterial output" evidence="2">
    <location>
        <begin position="24"/>
        <end position="88"/>
    </location>
</feature>
<organism evidence="4 5">
    <name type="scientific">Halopelagius longus</name>
    <dbReference type="NCBI Taxonomy" id="1236180"/>
    <lineage>
        <taxon>Archaea</taxon>
        <taxon>Methanobacteriati</taxon>
        <taxon>Methanobacteriota</taxon>
        <taxon>Stenosarchaea group</taxon>
        <taxon>Halobacteria</taxon>
        <taxon>Halobacteriales</taxon>
        <taxon>Haloferacaceae</taxon>
    </lineage>
</organism>
<dbReference type="Proteomes" id="UP000255421">
    <property type="component" value="Unassembled WGS sequence"/>
</dbReference>
<evidence type="ECO:0000313" key="5">
    <source>
        <dbReference type="Proteomes" id="UP000199289"/>
    </source>
</evidence>
<gene>
    <name evidence="3" type="ORF">DWB78_08330</name>
    <name evidence="4" type="ORF">SAMN05216278_2878</name>
</gene>
<feature type="compositionally biased region" description="Basic and acidic residues" evidence="1">
    <location>
        <begin position="8"/>
        <end position="20"/>
    </location>
</feature>
<protein>
    <recommendedName>
        <fullName evidence="2">Halobacterial output domain-containing protein</fullName>
    </recommendedName>
</protein>
<reference evidence="4" key="2">
    <citation type="submission" date="2016-10" db="EMBL/GenBank/DDBJ databases">
        <authorList>
            <person name="de Groot N.N."/>
        </authorList>
    </citation>
    <scope>NUCLEOTIDE SEQUENCE [LARGE SCALE GENOMIC DNA]</scope>
    <source>
        <strain evidence="4">CGMCC 1.12397</strain>
    </source>
</reference>
<name>A0A1H1EF61_9EURY</name>
<evidence type="ECO:0000259" key="2">
    <source>
        <dbReference type="Pfam" id="PF18545"/>
    </source>
</evidence>
<proteinExistence type="predicted"/>
<dbReference type="EMBL" id="FNKQ01000003">
    <property type="protein sequence ID" value="SDQ87367.1"/>
    <property type="molecule type" value="Genomic_DNA"/>
</dbReference>